<accession>A0A5J5CYS6</accession>
<dbReference type="AlphaFoldDB" id="A0A5J5CYS6"/>
<evidence type="ECO:0000313" key="3">
    <source>
        <dbReference type="Proteomes" id="UP000327493"/>
    </source>
</evidence>
<feature type="region of interest" description="Disordered" evidence="1">
    <location>
        <begin position="60"/>
        <end position="81"/>
    </location>
</feature>
<evidence type="ECO:0000256" key="1">
    <source>
        <dbReference type="SAM" id="MobiDB-lite"/>
    </source>
</evidence>
<protein>
    <submittedName>
        <fullName evidence="2">Uncharacterized protein</fullName>
    </submittedName>
</protein>
<proteinExistence type="predicted"/>
<keyword evidence="3" id="KW-1185">Reference proteome</keyword>
<evidence type="ECO:0000313" key="2">
    <source>
        <dbReference type="EMBL" id="KAA8585816.1"/>
    </source>
</evidence>
<sequence length="81" mass="8679">MHPTNGAPATSQTESGMGESAGEVKVLTDRYKEATAMLPMGVYRGKNYSFSGGRCAQLNSDAAADEEEEYWGAKPGEMEEV</sequence>
<organism evidence="2 3">
    <name type="scientific">Etheostoma spectabile</name>
    <name type="common">orangethroat darter</name>
    <dbReference type="NCBI Taxonomy" id="54343"/>
    <lineage>
        <taxon>Eukaryota</taxon>
        <taxon>Metazoa</taxon>
        <taxon>Chordata</taxon>
        <taxon>Craniata</taxon>
        <taxon>Vertebrata</taxon>
        <taxon>Euteleostomi</taxon>
        <taxon>Actinopterygii</taxon>
        <taxon>Neopterygii</taxon>
        <taxon>Teleostei</taxon>
        <taxon>Neoteleostei</taxon>
        <taxon>Acanthomorphata</taxon>
        <taxon>Eupercaria</taxon>
        <taxon>Perciformes</taxon>
        <taxon>Percoidei</taxon>
        <taxon>Percidae</taxon>
        <taxon>Etheostomatinae</taxon>
        <taxon>Etheostoma</taxon>
    </lineage>
</organism>
<dbReference type="EMBL" id="VOFY01000014">
    <property type="protein sequence ID" value="KAA8585816.1"/>
    <property type="molecule type" value="Genomic_DNA"/>
</dbReference>
<name>A0A5J5CYS6_9PERO</name>
<gene>
    <name evidence="2" type="ORF">FQN60_007385</name>
</gene>
<reference evidence="2 3" key="1">
    <citation type="submission" date="2019-08" db="EMBL/GenBank/DDBJ databases">
        <title>A chromosome-level genome assembly, high-density linkage maps, and genome scans reveal the genomic architecture of hybrid incompatibilities underlying speciation via character displacement in darters (Percidae: Etheostominae).</title>
        <authorList>
            <person name="Moran R.L."/>
            <person name="Catchen J.M."/>
            <person name="Fuller R.C."/>
        </authorList>
    </citation>
    <scope>NUCLEOTIDE SEQUENCE [LARGE SCALE GENOMIC DNA]</scope>
    <source>
        <strain evidence="2">EspeVRDwgs_2016</strain>
        <tissue evidence="2">Muscle</tissue>
    </source>
</reference>
<feature type="region of interest" description="Disordered" evidence="1">
    <location>
        <begin position="1"/>
        <end position="23"/>
    </location>
</feature>
<dbReference type="Proteomes" id="UP000327493">
    <property type="component" value="Chromosome 14"/>
</dbReference>
<comment type="caution">
    <text evidence="2">The sequence shown here is derived from an EMBL/GenBank/DDBJ whole genome shotgun (WGS) entry which is preliminary data.</text>
</comment>